<organism evidence="3 4">
    <name type="scientific">Symbiodinium necroappetens</name>
    <dbReference type="NCBI Taxonomy" id="1628268"/>
    <lineage>
        <taxon>Eukaryota</taxon>
        <taxon>Sar</taxon>
        <taxon>Alveolata</taxon>
        <taxon>Dinophyceae</taxon>
        <taxon>Suessiales</taxon>
        <taxon>Symbiodiniaceae</taxon>
        <taxon>Symbiodinium</taxon>
    </lineage>
</organism>
<gene>
    <name evidence="3" type="ORF">SNEC2469_LOCUS27102</name>
</gene>
<keyword evidence="1" id="KW-0175">Coiled coil</keyword>
<dbReference type="Proteomes" id="UP000601435">
    <property type="component" value="Unassembled WGS sequence"/>
</dbReference>
<evidence type="ECO:0000313" key="4">
    <source>
        <dbReference type="Proteomes" id="UP000601435"/>
    </source>
</evidence>
<dbReference type="AlphaFoldDB" id="A0A813A9F9"/>
<name>A0A813A9F9_9DINO</name>
<proteinExistence type="predicted"/>
<evidence type="ECO:0000313" key="3">
    <source>
        <dbReference type="EMBL" id="CAE7858791.1"/>
    </source>
</evidence>
<accession>A0A813A9F9</accession>
<feature type="region of interest" description="Disordered" evidence="2">
    <location>
        <begin position="204"/>
        <end position="256"/>
    </location>
</feature>
<evidence type="ECO:0000256" key="1">
    <source>
        <dbReference type="SAM" id="Coils"/>
    </source>
</evidence>
<keyword evidence="4" id="KW-1185">Reference proteome</keyword>
<feature type="coiled-coil region" evidence="1">
    <location>
        <begin position="261"/>
        <end position="288"/>
    </location>
</feature>
<evidence type="ECO:0000256" key="2">
    <source>
        <dbReference type="SAM" id="MobiDB-lite"/>
    </source>
</evidence>
<sequence length="345" mass="40091">MRSEELQLEAKEAERKLEYVNALNLGRATDLELQAMNAFERSQRRIQEDKREEEYQKQRDEVQALFAKVHRRLQSELIELRDYKVLLREYRRVRLEKLSETLGKVQDGRRLRHCVRVMIRNGAQRILQRLEHANLPLEPWMREVLLNCCYVEIRIEDAETQLLSLRREALKPVREDVQQMIDKTKAERFEDLFVRTLELRQQKLSTTASSEQLEEKTMQMEPESACGDSVAPSNIGGESTSDFGSDMQRTKEKDNTPAVPIEKVRADVRALEGEITSLRRLLGDMRANAAAVICNHLRQAEKSAGRNWSPKEAAAWGHRMLSLLVSEDFATTTMKELLKLSPLRY</sequence>
<dbReference type="OrthoDB" id="431320at2759"/>
<dbReference type="EMBL" id="CAJNJA010056452">
    <property type="protein sequence ID" value="CAE7858791.1"/>
    <property type="molecule type" value="Genomic_DNA"/>
</dbReference>
<comment type="caution">
    <text evidence="3">The sequence shown here is derived from an EMBL/GenBank/DDBJ whole genome shotgun (WGS) entry which is preliminary data.</text>
</comment>
<reference evidence="3" key="1">
    <citation type="submission" date="2021-02" db="EMBL/GenBank/DDBJ databases">
        <authorList>
            <person name="Dougan E. K."/>
            <person name="Rhodes N."/>
            <person name="Thang M."/>
            <person name="Chan C."/>
        </authorList>
    </citation>
    <scope>NUCLEOTIDE SEQUENCE</scope>
</reference>
<protein>
    <submittedName>
        <fullName evidence="3">Uncharacterized protein</fullName>
    </submittedName>
</protein>